<keyword evidence="5" id="KW-1185">Reference proteome</keyword>
<dbReference type="InterPro" id="IPR000210">
    <property type="entry name" value="BTB/POZ_dom"/>
</dbReference>
<dbReference type="PANTHER" id="PTHR47195:SF1">
    <property type="entry name" value="KELCH REPEAT AND BTB DOMAIN-CONTAINING PROTEIN 4"/>
    <property type="match status" value="1"/>
</dbReference>
<dbReference type="Pfam" id="PF00651">
    <property type="entry name" value="BTB"/>
    <property type="match status" value="1"/>
</dbReference>
<evidence type="ECO:0000313" key="4">
    <source>
        <dbReference type="EMBL" id="CAJ0962078.1"/>
    </source>
</evidence>
<gene>
    <name evidence="4" type="ORF">RIMI_LOCUS18034554</name>
</gene>
<name>A0ABN9M8U9_9NEOB</name>
<proteinExistence type="predicted"/>
<dbReference type="InterPro" id="IPR011333">
    <property type="entry name" value="SKP1/BTB/POZ_sf"/>
</dbReference>
<dbReference type="Pfam" id="PF07646">
    <property type="entry name" value="Kelch_2"/>
    <property type="match status" value="1"/>
</dbReference>
<dbReference type="Gene3D" id="2.120.10.80">
    <property type="entry name" value="Kelch-type beta propeller"/>
    <property type="match status" value="1"/>
</dbReference>
<dbReference type="PANTHER" id="PTHR47195">
    <property type="entry name" value="KELCH REPEAT AND BTB DOMAIN-CONTAINING PROTEIN 4"/>
    <property type="match status" value="1"/>
</dbReference>
<dbReference type="InterPro" id="IPR042884">
    <property type="entry name" value="KBTBD4"/>
</dbReference>
<dbReference type="Pfam" id="PF20478">
    <property type="entry name" value="P2RX7_C"/>
    <property type="match status" value="1"/>
</dbReference>
<dbReference type="Gene3D" id="3.30.710.10">
    <property type="entry name" value="Potassium Channel Kv1.1, Chain A"/>
    <property type="match status" value="1"/>
</dbReference>
<dbReference type="InterPro" id="IPR011498">
    <property type="entry name" value="Kelch_2"/>
</dbReference>
<sequence length="719" mass="81497">MYQLISLFEECSRFLVRTVQVKKLSADHVVGGSAQATTSLPTCSETITAPKPTLSQLHSLLRRLLNHGPFRGGGSEPVRTTEENYFVTYTFTDRSHSSRVAQSIMKLCMEEQLFADVTILVEGKEFQLHRLVLSAQSCFFRSMFASNLKEGRNRVIELQDVSASVFQLLVDYIYHGTVKLRLEELQETYEVADMYQLISLFEECSRFLVRTVQVKNCLQIMWLADQHSDTSLYTAAKHCAKTHLSQLYGVPCSQNPSAAIKSWIHYNKEEREGFSEVLISSLKEEEIDEDVEDFIFEYSESDTDEYVEESSEEYEEAPDRKHAAMIRVEREGELQFRAQLQKRVEENNLRTPWCLQNDPLWGLGEERPLPPPDPKGRLQNTNWCQCGHCSIMPHVAESVCCREVPAINRFLENESCVTRHMDFAGFILSRDLLEIGENVHIYLIGKEESRTHSIAVSLHCAQDDSISVSGQNSLCHQITAACKHGADLYVVGGSIPRRMWKCNMETMDWERCAPLPRDRLQHTLVSVPGKDAIYSLGGKTLQDSLSNVVIYYRVSDNVWTETSQLEVSISGAAGVNLNGLIYLLGGEENDLDFFTKPSRLIQCFDTTTEKCHVKPYLLPFAGRMHAAVHKDLVFIVAEGDSLVCYNPLLDSFTRLCLPEVWSSRPALWKIASCNGCIYVFRDQYKKGDANTFKLNPATSVVTVTSGIRFLLTNLQFLLA</sequence>
<dbReference type="EMBL" id="CAUEEQ010054059">
    <property type="protein sequence ID" value="CAJ0962078.1"/>
    <property type="molecule type" value="Genomic_DNA"/>
</dbReference>
<feature type="domain" description="BTB" evidence="3">
    <location>
        <begin position="115"/>
        <end position="182"/>
    </location>
</feature>
<dbReference type="SUPFAM" id="SSF117281">
    <property type="entry name" value="Kelch motif"/>
    <property type="match status" value="1"/>
</dbReference>
<dbReference type="PROSITE" id="PS50097">
    <property type="entry name" value="BTB"/>
    <property type="match status" value="1"/>
</dbReference>
<keyword evidence="2" id="KW-0677">Repeat</keyword>
<organism evidence="4 5">
    <name type="scientific">Ranitomeya imitator</name>
    <name type="common">mimic poison frog</name>
    <dbReference type="NCBI Taxonomy" id="111125"/>
    <lineage>
        <taxon>Eukaryota</taxon>
        <taxon>Metazoa</taxon>
        <taxon>Chordata</taxon>
        <taxon>Craniata</taxon>
        <taxon>Vertebrata</taxon>
        <taxon>Euteleostomi</taxon>
        <taxon>Amphibia</taxon>
        <taxon>Batrachia</taxon>
        <taxon>Anura</taxon>
        <taxon>Neobatrachia</taxon>
        <taxon>Hyloidea</taxon>
        <taxon>Dendrobatidae</taxon>
        <taxon>Dendrobatinae</taxon>
        <taxon>Ranitomeya</taxon>
    </lineage>
</organism>
<evidence type="ECO:0000259" key="3">
    <source>
        <dbReference type="PROSITE" id="PS50097"/>
    </source>
</evidence>
<comment type="caution">
    <text evidence="4">The sequence shown here is derived from an EMBL/GenBank/DDBJ whole genome shotgun (WGS) entry which is preliminary data.</text>
</comment>
<evidence type="ECO:0000313" key="5">
    <source>
        <dbReference type="Proteomes" id="UP001176940"/>
    </source>
</evidence>
<keyword evidence="1" id="KW-0880">Kelch repeat</keyword>
<dbReference type="InterPro" id="IPR046815">
    <property type="entry name" value="P2RX7_C"/>
</dbReference>
<reference evidence="4" key="1">
    <citation type="submission" date="2023-07" db="EMBL/GenBank/DDBJ databases">
        <authorList>
            <person name="Stuckert A."/>
        </authorList>
    </citation>
    <scope>NUCLEOTIDE SEQUENCE</scope>
</reference>
<dbReference type="InterPro" id="IPR042949">
    <property type="entry name" value="KBTBD4_BTB_POZ"/>
</dbReference>
<evidence type="ECO:0000256" key="1">
    <source>
        <dbReference type="ARBA" id="ARBA00022441"/>
    </source>
</evidence>
<dbReference type="SUPFAM" id="SSF54695">
    <property type="entry name" value="POZ domain"/>
    <property type="match status" value="1"/>
</dbReference>
<dbReference type="InterPro" id="IPR015915">
    <property type="entry name" value="Kelch-typ_b-propeller"/>
</dbReference>
<protein>
    <recommendedName>
        <fullName evidence="3">BTB domain-containing protein</fullName>
    </recommendedName>
</protein>
<evidence type="ECO:0000256" key="2">
    <source>
        <dbReference type="ARBA" id="ARBA00022737"/>
    </source>
</evidence>
<dbReference type="SMART" id="SM00225">
    <property type="entry name" value="BTB"/>
    <property type="match status" value="1"/>
</dbReference>
<accession>A0ABN9M8U9</accession>
<dbReference type="Proteomes" id="UP001176940">
    <property type="component" value="Unassembled WGS sequence"/>
</dbReference>
<dbReference type="CDD" id="cd18272">
    <property type="entry name" value="BTB_POZ_KBTBD4"/>
    <property type="match status" value="1"/>
</dbReference>